<feature type="transmembrane region" description="Helical" evidence="9">
    <location>
        <begin position="94"/>
        <end position="114"/>
    </location>
</feature>
<evidence type="ECO:0000256" key="4">
    <source>
        <dbReference type="ARBA" id="ARBA00022475"/>
    </source>
</evidence>
<evidence type="ECO:0000256" key="5">
    <source>
        <dbReference type="ARBA" id="ARBA00022692"/>
    </source>
</evidence>
<evidence type="ECO:0000256" key="3">
    <source>
        <dbReference type="ARBA" id="ARBA00022448"/>
    </source>
</evidence>
<reference evidence="10 11" key="1">
    <citation type="submission" date="2018-03" db="EMBL/GenBank/DDBJ databases">
        <title>Complete Genome Sequence of the Chinese traditional Highland Barley wine Isolate Lactobacillus reuteri WHH1689.</title>
        <authorList>
            <person name="Chen S."/>
            <person name="Chen L."/>
            <person name="Chen L."/>
            <person name="Li Y."/>
        </authorList>
    </citation>
    <scope>NUCLEOTIDE SEQUENCE [LARGE SCALE GENOMIC DNA]</scope>
    <source>
        <strain evidence="10 11">WHH1689</strain>
    </source>
</reference>
<keyword evidence="5 9" id="KW-0812">Transmembrane</keyword>
<organism evidence="10 11">
    <name type="scientific">Limosilactobacillus reuteri</name>
    <name type="common">Lactobacillus reuteri</name>
    <dbReference type="NCBI Taxonomy" id="1598"/>
    <lineage>
        <taxon>Bacteria</taxon>
        <taxon>Bacillati</taxon>
        <taxon>Bacillota</taxon>
        <taxon>Bacilli</taxon>
        <taxon>Lactobacillales</taxon>
        <taxon>Lactobacillaceae</taxon>
        <taxon>Limosilactobacillus</taxon>
    </lineage>
</organism>
<sequence>MMIREKISLSIHEMTVVAMMIAIIAVLGAVPGIPLGFIPVPIVLQNMGIIIVGELLGPRLGTITVWLFLFLVALGLPLLSGGRGGIMTVLGPTGGYIFAWLFVPLLIGLSLKFSCFYGMTQEITEFLIVWLWGVIFVEGVGAIWLANQLHTTFISALASNILFVFGDTIKALIAVSITRRLRHIKVVSFRR</sequence>
<evidence type="ECO:0000313" key="11">
    <source>
        <dbReference type="Proteomes" id="UP000244369"/>
    </source>
</evidence>
<keyword evidence="7 8" id="KW-0472">Membrane</keyword>
<gene>
    <name evidence="10" type="primary">bioY</name>
    <name evidence="10" type="ORF">LWHH1689_0894</name>
</gene>
<evidence type="ECO:0000256" key="6">
    <source>
        <dbReference type="ARBA" id="ARBA00022989"/>
    </source>
</evidence>
<feature type="transmembrane region" description="Helical" evidence="9">
    <location>
        <begin position="152"/>
        <end position="175"/>
    </location>
</feature>
<evidence type="ECO:0000256" key="1">
    <source>
        <dbReference type="ARBA" id="ARBA00004651"/>
    </source>
</evidence>
<dbReference type="PANTHER" id="PTHR34295:SF4">
    <property type="entry name" value="BIOTIN TRANSPORTER BIOY-RELATED"/>
    <property type="match status" value="1"/>
</dbReference>
<dbReference type="PANTHER" id="PTHR34295">
    <property type="entry name" value="BIOTIN TRANSPORTER BIOY"/>
    <property type="match status" value="1"/>
</dbReference>
<evidence type="ECO:0000256" key="2">
    <source>
        <dbReference type="ARBA" id="ARBA00010692"/>
    </source>
</evidence>
<dbReference type="GO" id="GO:0005886">
    <property type="term" value="C:plasma membrane"/>
    <property type="evidence" value="ECO:0007669"/>
    <property type="project" value="UniProtKB-SubCell"/>
</dbReference>
<evidence type="ECO:0000256" key="8">
    <source>
        <dbReference type="PIRNR" id="PIRNR016661"/>
    </source>
</evidence>
<dbReference type="Pfam" id="PF02632">
    <property type="entry name" value="BioY"/>
    <property type="match status" value="1"/>
</dbReference>
<dbReference type="GO" id="GO:0015225">
    <property type="term" value="F:biotin transmembrane transporter activity"/>
    <property type="evidence" value="ECO:0007669"/>
    <property type="project" value="UniProtKB-UniRule"/>
</dbReference>
<dbReference type="EMBL" id="CP027805">
    <property type="protein sequence ID" value="AWD62212.1"/>
    <property type="molecule type" value="Genomic_DNA"/>
</dbReference>
<feature type="transmembrane region" description="Helical" evidence="9">
    <location>
        <begin position="126"/>
        <end position="146"/>
    </location>
</feature>
<dbReference type="Proteomes" id="UP000244369">
    <property type="component" value="Chromosome"/>
</dbReference>
<accession>A0A2S1EQG7</accession>
<dbReference type="Gene3D" id="1.10.1760.20">
    <property type="match status" value="1"/>
</dbReference>
<keyword evidence="4 8" id="KW-1003">Cell membrane</keyword>
<name>A0A2S1EQG7_LIMRT</name>
<protein>
    <recommendedName>
        <fullName evidence="8">Biotin transporter</fullName>
    </recommendedName>
</protein>
<comment type="similarity">
    <text evidence="2 8">Belongs to the BioY family.</text>
</comment>
<evidence type="ECO:0000313" key="10">
    <source>
        <dbReference type="EMBL" id="AWD62212.1"/>
    </source>
</evidence>
<feature type="transmembrane region" description="Helical" evidence="9">
    <location>
        <begin position="63"/>
        <end position="82"/>
    </location>
</feature>
<comment type="subcellular location">
    <subcellularLocation>
        <location evidence="1 8">Cell membrane</location>
        <topology evidence="1 8">Multi-pass membrane protein</topology>
    </subcellularLocation>
</comment>
<feature type="transmembrane region" description="Helical" evidence="9">
    <location>
        <begin position="12"/>
        <end position="30"/>
    </location>
</feature>
<dbReference type="InterPro" id="IPR003784">
    <property type="entry name" value="BioY"/>
</dbReference>
<keyword evidence="3 8" id="KW-0813">Transport</keyword>
<evidence type="ECO:0000256" key="7">
    <source>
        <dbReference type="ARBA" id="ARBA00023136"/>
    </source>
</evidence>
<dbReference type="PIRSF" id="PIRSF016661">
    <property type="entry name" value="BioY"/>
    <property type="match status" value="1"/>
</dbReference>
<dbReference type="AlphaFoldDB" id="A0A2S1EQG7"/>
<proteinExistence type="inferred from homology"/>
<feature type="transmembrane region" description="Helical" evidence="9">
    <location>
        <begin position="36"/>
        <end position="56"/>
    </location>
</feature>
<evidence type="ECO:0000256" key="9">
    <source>
        <dbReference type="SAM" id="Phobius"/>
    </source>
</evidence>
<keyword evidence="6 9" id="KW-1133">Transmembrane helix</keyword>